<feature type="domain" description="G-protein coupled receptors family 1 profile" evidence="11">
    <location>
        <begin position="104"/>
        <end position="361"/>
    </location>
</feature>
<feature type="transmembrane region" description="Helical" evidence="10">
    <location>
        <begin position="684"/>
        <end position="706"/>
    </location>
</feature>
<feature type="transmembrane region" description="Helical" evidence="10">
    <location>
        <begin position="651"/>
        <end position="672"/>
    </location>
</feature>
<dbReference type="SMART" id="SM01381">
    <property type="entry name" value="7TM_GPCR_Srsx"/>
    <property type="match status" value="1"/>
</dbReference>
<dbReference type="VEuPathDB" id="VectorBase:AMIN008405"/>
<feature type="transmembrane region" description="Helical" evidence="10">
    <location>
        <begin position="125"/>
        <end position="145"/>
    </location>
</feature>
<keyword evidence="5" id="KW-0297">G-protein coupled receptor</keyword>
<accession>A0A182WDG8</accession>
<feature type="transmembrane region" description="Helical" evidence="10">
    <location>
        <begin position="338"/>
        <end position="363"/>
    </location>
</feature>
<evidence type="ECO:0000313" key="13">
    <source>
        <dbReference type="Proteomes" id="UP000075920"/>
    </source>
</evidence>
<dbReference type="STRING" id="112268.A0A182WDG8"/>
<feature type="transmembrane region" description="Helical" evidence="10">
    <location>
        <begin position="400"/>
        <end position="417"/>
    </location>
</feature>
<dbReference type="InterPro" id="IPR017452">
    <property type="entry name" value="GPCR_Rhodpsn_7TM"/>
</dbReference>
<dbReference type="AlphaFoldDB" id="A0A182WDG8"/>
<dbReference type="PRINTS" id="PR00237">
    <property type="entry name" value="GPCRRHODOPSN"/>
</dbReference>
<feature type="transmembrane region" description="Helical" evidence="10">
    <location>
        <begin position="252"/>
        <end position="276"/>
    </location>
</feature>
<feature type="transmembrane region" description="Helical" evidence="10">
    <location>
        <begin position="87"/>
        <end position="113"/>
    </location>
</feature>
<evidence type="ECO:0000256" key="10">
    <source>
        <dbReference type="SAM" id="Phobius"/>
    </source>
</evidence>
<dbReference type="SUPFAM" id="SSF81321">
    <property type="entry name" value="Family A G protein-coupled receptor-like"/>
    <property type="match status" value="1"/>
</dbReference>
<dbReference type="EnsemblMetazoa" id="AMIN008405-RA">
    <property type="protein sequence ID" value="AMIN008405-PA"/>
    <property type="gene ID" value="AMIN008405"/>
</dbReference>
<feature type="transmembrane region" description="Helical" evidence="10">
    <location>
        <begin position="529"/>
        <end position="549"/>
    </location>
</feature>
<dbReference type="Pfam" id="PF00001">
    <property type="entry name" value="7tm_1"/>
    <property type="match status" value="1"/>
</dbReference>
<comment type="similarity">
    <text evidence="2">Belongs to the G-protein coupled receptor 1 family.</text>
</comment>
<sequence>RARKEWSFCGTVRHRAILVNVWLVVYIQTTFSYEPYIMKTGFQFIPENRPLLYIPASRFFWEAPTAPNTSLYNYPLELWSTIPETELITKLCVFIPIVVFGLLGNGILLEVIFSNRTLRTPSHLLIANLVVTDFLTLLVCPIFFLTHDFFQNYLLGPVGCKIEGLIEGGLLVTSVLGMCVISYDRLSAVVLSSGTRLKGRGTVAAIVFCWIVGFTIAMPLSLYRHFKIRHWRNIAEMYCHEDRSLLATYWEFLLVMLVWVPLGVMLVAYTLIIVKLDRYERNALRRQHPMVVRYKSRVAKTLYIVLLAFIVVRVPFTIMVFVYYNIEPFEHYQFSERFIFIWWLAKVAFIFLNAAINPLIYGLTNKTFKKALRGSKILQCLCRMPPEETVDRQNAVKMEILATATTLAAVTNGTLSLNPFQDGDDHADHDEDDTPTIAKVTSMVVLFSVSMVCGLVPFKLVRWFNLNPASPSGGTHLFLIRLLLSFGGGALLSTTFLHLLPEINHSIAELVETGALPEPDDLPFPLGEFLLTSGFFMIYLIEELVHWWMHRRSAIARASKAEKNATGTMVVEGHSSKHDLAHGHSHVGNITAVYPVTDIDGTPTGMPNDVPAPVPVSNANGPLRGLLIVLALSIHELFEGLAVGLERSPSAVWLLFGAVASHKFVIAFCVAFELLVAAVQFRIAVAYIFVYSVVSPLGIGIGIALSSVSSDTNQTIEVVSVILQGLASGTLIYVIFFEILAKDAGHSHGGGAGGNEHDGQGHGDDHQHSVSPTNGLWQFLAVLAGFGLLLGIKAATGHSHGHSHGGEHDHDHDH</sequence>
<dbReference type="PANTHER" id="PTHR24235:SF12">
    <property type="entry name" value="G-PROTEIN COUPLED RECEPTORS FAMILY 1 PROFILE DOMAIN-CONTAINING PROTEIN"/>
    <property type="match status" value="1"/>
</dbReference>
<keyword evidence="6 10" id="KW-0472">Membrane</keyword>
<feature type="transmembrane region" description="Helical" evidence="10">
    <location>
        <begin position="12"/>
        <end position="31"/>
    </location>
</feature>
<evidence type="ECO:0000259" key="11">
    <source>
        <dbReference type="PROSITE" id="PS50262"/>
    </source>
</evidence>
<keyword evidence="13" id="KW-1185">Reference proteome</keyword>
<protein>
    <recommendedName>
        <fullName evidence="11">G-protein coupled receptors family 1 profile domain-containing protein</fullName>
    </recommendedName>
</protein>
<dbReference type="Proteomes" id="UP000075920">
    <property type="component" value="Unassembled WGS sequence"/>
</dbReference>
<evidence type="ECO:0000256" key="4">
    <source>
        <dbReference type="ARBA" id="ARBA00022989"/>
    </source>
</evidence>
<evidence type="ECO:0000256" key="2">
    <source>
        <dbReference type="ARBA" id="ARBA00010663"/>
    </source>
</evidence>
<keyword evidence="7" id="KW-0675">Receptor</keyword>
<feature type="transmembrane region" description="Helical" evidence="10">
    <location>
        <begin position="478"/>
        <end position="500"/>
    </location>
</feature>
<reference evidence="13" key="1">
    <citation type="submission" date="2013-03" db="EMBL/GenBank/DDBJ databases">
        <title>The Genome Sequence of Anopheles minimus MINIMUS1.</title>
        <authorList>
            <consortium name="The Broad Institute Genomics Platform"/>
            <person name="Neafsey D.E."/>
            <person name="Walton C."/>
            <person name="Walker B."/>
            <person name="Young S.K."/>
            <person name="Zeng Q."/>
            <person name="Gargeya S."/>
            <person name="Fitzgerald M."/>
            <person name="Haas B."/>
            <person name="Abouelleil A."/>
            <person name="Allen A.W."/>
            <person name="Alvarado L."/>
            <person name="Arachchi H.M."/>
            <person name="Berlin A.M."/>
            <person name="Chapman S.B."/>
            <person name="Gainer-Dewar J."/>
            <person name="Goldberg J."/>
            <person name="Griggs A."/>
            <person name="Gujja S."/>
            <person name="Hansen M."/>
            <person name="Howarth C."/>
            <person name="Imamovic A."/>
            <person name="Ireland A."/>
            <person name="Larimer J."/>
            <person name="McCowan C."/>
            <person name="Murphy C."/>
            <person name="Pearson M."/>
            <person name="Poon T.W."/>
            <person name="Priest M."/>
            <person name="Roberts A."/>
            <person name="Saif S."/>
            <person name="Shea T."/>
            <person name="Sisk P."/>
            <person name="Sykes S."/>
            <person name="Wortman J."/>
            <person name="Nusbaum C."/>
            <person name="Birren B."/>
        </authorList>
    </citation>
    <scope>NUCLEOTIDE SEQUENCE [LARGE SCALE GENOMIC DNA]</scope>
    <source>
        <strain evidence="13">MINIMUS1</strain>
    </source>
</reference>
<evidence type="ECO:0000256" key="8">
    <source>
        <dbReference type="ARBA" id="ARBA00023224"/>
    </source>
</evidence>
<feature type="transmembrane region" description="Helical" evidence="10">
    <location>
        <begin position="203"/>
        <end position="223"/>
    </location>
</feature>
<feature type="region of interest" description="Disordered" evidence="9">
    <location>
        <begin position="748"/>
        <end position="770"/>
    </location>
</feature>
<feature type="transmembrane region" description="Helical" evidence="10">
    <location>
        <begin position="437"/>
        <end position="458"/>
    </location>
</feature>
<dbReference type="GO" id="GO:0046873">
    <property type="term" value="F:metal ion transmembrane transporter activity"/>
    <property type="evidence" value="ECO:0007669"/>
    <property type="project" value="InterPro"/>
</dbReference>
<organism evidence="12 13">
    <name type="scientific">Anopheles minimus</name>
    <dbReference type="NCBI Taxonomy" id="112268"/>
    <lineage>
        <taxon>Eukaryota</taxon>
        <taxon>Metazoa</taxon>
        <taxon>Ecdysozoa</taxon>
        <taxon>Arthropoda</taxon>
        <taxon>Hexapoda</taxon>
        <taxon>Insecta</taxon>
        <taxon>Pterygota</taxon>
        <taxon>Neoptera</taxon>
        <taxon>Endopterygota</taxon>
        <taxon>Diptera</taxon>
        <taxon>Nematocera</taxon>
        <taxon>Culicoidea</taxon>
        <taxon>Culicidae</taxon>
        <taxon>Anophelinae</taxon>
        <taxon>Anopheles</taxon>
    </lineage>
</organism>
<feature type="transmembrane region" description="Helical" evidence="10">
    <location>
        <begin position="165"/>
        <end position="183"/>
    </location>
</feature>
<keyword evidence="3 10" id="KW-0812">Transmembrane</keyword>
<dbReference type="GO" id="GO:0016020">
    <property type="term" value="C:membrane"/>
    <property type="evidence" value="ECO:0007669"/>
    <property type="project" value="UniProtKB-SubCell"/>
</dbReference>
<feature type="transmembrane region" description="Helical" evidence="10">
    <location>
        <begin position="302"/>
        <end position="326"/>
    </location>
</feature>
<evidence type="ECO:0000256" key="5">
    <source>
        <dbReference type="ARBA" id="ARBA00023040"/>
    </source>
</evidence>
<evidence type="ECO:0000313" key="12">
    <source>
        <dbReference type="EnsemblMetazoa" id="AMIN008405-PA"/>
    </source>
</evidence>
<evidence type="ECO:0000256" key="6">
    <source>
        <dbReference type="ARBA" id="ARBA00023136"/>
    </source>
</evidence>
<evidence type="ECO:0000256" key="1">
    <source>
        <dbReference type="ARBA" id="ARBA00004141"/>
    </source>
</evidence>
<feature type="compositionally biased region" description="Basic and acidic residues" evidence="9">
    <location>
        <begin position="755"/>
        <end position="768"/>
    </location>
</feature>
<dbReference type="InterPro" id="IPR000276">
    <property type="entry name" value="GPCR_Rhodpsn"/>
</dbReference>
<dbReference type="GO" id="GO:0004930">
    <property type="term" value="F:G protein-coupled receptor activity"/>
    <property type="evidence" value="ECO:0007669"/>
    <property type="project" value="UniProtKB-KW"/>
</dbReference>
<dbReference type="Pfam" id="PF02535">
    <property type="entry name" value="Zip"/>
    <property type="match status" value="1"/>
</dbReference>
<dbReference type="PROSITE" id="PS50262">
    <property type="entry name" value="G_PROTEIN_RECEP_F1_2"/>
    <property type="match status" value="1"/>
</dbReference>
<feature type="transmembrane region" description="Helical" evidence="10">
    <location>
        <begin position="718"/>
        <end position="740"/>
    </location>
</feature>
<keyword evidence="4 10" id="KW-1133">Transmembrane helix</keyword>
<name>A0A182WDG8_9DIPT</name>
<dbReference type="PANTHER" id="PTHR24235">
    <property type="entry name" value="NEUROPEPTIDE Y RECEPTOR"/>
    <property type="match status" value="1"/>
</dbReference>
<dbReference type="Gene3D" id="1.20.1070.10">
    <property type="entry name" value="Rhodopsin 7-helix transmembrane proteins"/>
    <property type="match status" value="1"/>
</dbReference>
<evidence type="ECO:0000256" key="7">
    <source>
        <dbReference type="ARBA" id="ARBA00023170"/>
    </source>
</evidence>
<keyword evidence="8" id="KW-0807">Transducer</keyword>
<evidence type="ECO:0000256" key="3">
    <source>
        <dbReference type="ARBA" id="ARBA00022692"/>
    </source>
</evidence>
<dbReference type="InterPro" id="IPR003689">
    <property type="entry name" value="ZIP"/>
</dbReference>
<evidence type="ECO:0000256" key="9">
    <source>
        <dbReference type="SAM" id="MobiDB-lite"/>
    </source>
</evidence>
<reference evidence="12" key="2">
    <citation type="submission" date="2020-05" db="UniProtKB">
        <authorList>
            <consortium name="EnsemblMetazoa"/>
        </authorList>
    </citation>
    <scope>IDENTIFICATION</scope>
    <source>
        <strain evidence="12">MINIMUS1</strain>
    </source>
</reference>
<proteinExistence type="inferred from homology"/>
<comment type="subcellular location">
    <subcellularLocation>
        <location evidence="1">Membrane</location>
        <topology evidence="1">Multi-pass membrane protein</topology>
    </subcellularLocation>
</comment>